<reference evidence="1 2" key="1">
    <citation type="journal article" date="2014" name="Genome Announc.">
        <title>Complete Closed Genome Sequences of Three Bibersteinia trehalosi Nasopharyngeal Isolates from Cattle with Shipping Fever.</title>
        <authorList>
            <person name="Harhay G.P."/>
            <person name="McVey D.S."/>
            <person name="Koren S."/>
            <person name="Phillippy A.M."/>
            <person name="Bono J."/>
            <person name="Harhay D.M."/>
            <person name="Clawson M.L."/>
            <person name="Heaton M.P."/>
            <person name="Chitko-McKown C.G."/>
            <person name="Korlach J."/>
            <person name="Smith T.P."/>
        </authorList>
    </citation>
    <scope>NUCLEOTIDE SEQUENCE [LARGE SCALE GENOMIC DNA]</scope>
    <source>
        <strain evidence="1 2">USDA-ARS-USMARC-188</strain>
    </source>
</reference>
<sequence>MFLAQPTSVLTIHNKNKRYILQKNLQNVPLNLKQAIKT</sequence>
<evidence type="ECO:0000313" key="1">
    <source>
        <dbReference type="EMBL" id="AHG82692.1"/>
    </source>
</evidence>
<name>A0A4V7ICN1_BIBTR</name>
<dbReference type="AlphaFoldDB" id="A0A4V7ICN1"/>
<dbReference type="KEGG" id="btre:F542_19830"/>
<dbReference type="EMBL" id="CP006954">
    <property type="protein sequence ID" value="AHG82692.1"/>
    <property type="molecule type" value="Genomic_DNA"/>
</dbReference>
<dbReference type="Proteomes" id="UP000019091">
    <property type="component" value="Chromosome"/>
</dbReference>
<organism evidence="1 2">
    <name type="scientific">Bibersteinia trehalosi USDA-ARS-USMARC-188</name>
    <dbReference type="NCBI Taxonomy" id="1263829"/>
    <lineage>
        <taxon>Bacteria</taxon>
        <taxon>Pseudomonadati</taxon>
        <taxon>Pseudomonadota</taxon>
        <taxon>Gammaproteobacteria</taxon>
        <taxon>Pasteurellales</taxon>
        <taxon>Pasteurellaceae</taxon>
        <taxon>Bibersteinia</taxon>
    </lineage>
</organism>
<accession>A0A4V7ICN1</accession>
<gene>
    <name evidence="1" type="ORF">F542_19830</name>
</gene>
<protein>
    <submittedName>
        <fullName evidence="1">Uncharacterized protein</fullName>
    </submittedName>
</protein>
<proteinExistence type="predicted"/>
<evidence type="ECO:0000313" key="2">
    <source>
        <dbReference type="Proteomes" id="UP000019091"/>
    </source>
</evidence>